<name>A0A9P8Q1H4_WICPI</name>
<sequence>MEWQQLKDPSGRTYYFNSVTSESKWEKPESLMTDFEKVLLKFNLKQFERNGSVYYYNELTKESLWEIPEAVNKEIERLKVTRENEEEEEEDKTNIQEQNITNITTEEPLKEKEHVTDQATESEVQVPKEVKLETYHKRSNLLNLHTNNTDPSPLHQMFKDHKVDATWSFNQIISTCSSDPRYWSNSMTPSQKKTVFEEYLKSRTKEELMRENTSIEKFQKAFVSLLGTMDIKYYTRWRTVNAKLINEPVYNLYFISESVKKKTFLEYRETIVKEHEDKENELINKAKSELVEYFKGLTITADTTWEELLVTIANDESFKKNKHFAKLNQLDLLSIYQDKLRSIRTSITEQTSEQEAVNYRHDRRARDSFVELLKSLHEEGILTADIKWADLYDFIQDDERYLGMIGRHGSTPTILFDEFVKQESLIINSLRGRVEGLLIDKEFKIKEDSEEQQEQFMKLTSELKDNEQDTAEVNESRLKIIYEKLLKQHAADQIEARNTLFKSINASIQDFITEQFDRLRTSHENVNALTKDEVTFPDFFKEIPTEKNFKISKGVNGLKYTSNDEIFKHLKLELMKDKSMREAQERNNKKRALESAEGQGQAKRMDLHAAMPIASDEMDY</sequence>
<dbReference type="PANTHER" id="PTHR11864">
    <property type="entry name" value="PRE-MRNA-PROCESSING PROTEIN PRP40"/>
    <property type="match status" value="1"/>
</dbReference>
<keyword evidence="1" id="KW-0175">Coiled coil</keyword>
<feature type="region of interest" description="Disordered" evidence="2">
    <location>
        <begin position="578"/>
        <end position="620"/>
    </location>
</feature>
<feature type="domain" description="WW" evidence="3">
    <location>
        <begin position="1"/>
        <end position="30"/>
    </location>
</feature>
<dbReference type="GO" id="GO:0003723">
    <property type="term" value="F:RNA binding"/>
    <property type="evidence" value="ECO:0007669"/>
    <property type="project" value="TreeGrafter"/>
</dbReference>
<accession>A0A9P8Q1H4</accession>
<dbReference type="Pfam" id="PF01846">
    <property type="entry name" value="FF"/>
    <property type="match status" value="3"/>
</dbReference>
<dbReference type="GO" id="GO:0005685">
    <property type="term" value="C:U1 snRNP"/>
    <property type="evidence" value="ECO:0007669"/>
    <property type="project" value="TreeGrafter"/>
</dbReference>
<reference evidence="5" key="1">
    <citation type="journal article" date="2021" name="Open Biol.">
        <title>Shared evolutionary footprints suggest mitochondrial oxidative damage underlies multiple complex I losses in fungi.</title>
        <authorList>
            <person name="Schikora-Tamarit M.A."/>
            <person name="Marcet-Houben M."/>
            <person name="Nosek J."/>
            <person name="Gabaldon T."/>
        </authorList>
    </citation>
    <scope>NUCLEOTIDE SEQUENCE</scope>
    <source>
        <strain evidence="5">CBS2887</strain>
    </source>
</reference>
<evidence type="ECO:0000256" key="1">
    <source>
        <dbReference type="SAM" id="Coils"/>
    </source>
</evidence>
<dbReference type="GO" id="GO:0045292">
    <property type="term" value="P:mRNA cis splicing, via spliceosome"/>
    <property type="evidence" value="ECO:0007669"/>
    <property type="project" value="InterPro"/>
</dbReference>
<dbReference type="Proteomes" id="UP000774326">
    <property type="component" value="Unassembled WGS sequence"/>
</dbReference>
<dbReference type="PROSITE" id="PS50020">
    <property type="entry name" value="WW_DOMAIN_2"/>
    <property type="match status" value="2"/>
</dbReference>
<dbReference type="SUPFAM" id="SSF51045">
    <property type="entry name" value="WW domain"/>
    <property type="match status" value="2"/>
</dbReference>
<feature type="coiled-coil region" evidence="1">
    <location>
        <begin position="70"/>
        <end position="98"/>
    </location>
</feature>
<protein>
    <recommendedName>
        <fullName evidence="7">Pre-mRNA-processing protein PRP40</fullName>
    </recommendedName>
</protein>
<dbReference type="SUPFAM" id="SSF81698">
    <property type="entry name" value="FF domain"/>
    <property type="match status" value="3"/>
</dbReference>
<evidence type="ECO:0008006" key="7">
    <source>
        <dbReference type="Google" id="ProtNLM"/>
    </source>
</evidence>
<dbReference type="SMART" id="SM00441">
    <property type="entry name" value="FF"/>
    <property type="match status" value="4"/>
</dbReference>
<reference evidence="5" key="2">
    <citation type="submission" date="2021-01" db="EMBL/GenBank/DDBJ databases">
        <authorList>
            <person name="Schikora-Tamarit M.A."/>
        </authorList>
    </citation>
    <scope>NUCLEOTIDE SEQUENCE</scope>
    <source>
        <strain evidence="5">CBS2887</strain>
    </source>
</reference>
<dbReference type="PANTHER" id="PTHR11864:SF0">
    <property type="entry name" value="PRP40 PRE-MRNA PROCESSING FACTOR 40 HOMOLOG A (YEAST)"/>
    <property type="match status" value="1"/>
</dbReference>
<dbReference type="Gene3D" id="2.20.70.10">
    <property type="match status" value="2"/>
</dbReference>
<dbReference type="InterPro" id="IPR039726">
    <property type="entry name" value="Prp40-like"/>
</dbReference>
<gene>
    <name evidence="5" type="ORF">WICPIJ_006905</name>
</gene>
<evidence type="ECO:0000256" key="2">
    <source>
        <dbReference type="SAM" id="MobiDB-lite"/>
    </source>
</evidence>
<dbReference type="OrthoDB" id="187617at2759"/>
<dbReference type="InterPro" id="IPR001202">
    <property type="entry name" value="WW_dom"/>
</dbReference>
<evidence type="ECO:0000259" key="4">
    <source>
        <dbReference type="PROSITE" id="PS51676"/>
    </source>
</evidence>
<evidence type="ECO:0000313" key="6">
    <source>
        <dbReference type="Proteomes" id="UP000774326"/>
    </source>
</evidence>
<dbReference type="GO" id="GO:0071004">
    <property type="term" value="C:U2-type prespliceosome"/>
    <property type="evidence" value="ECO:0007669"/>
    <property type="project" value="TreeGrafter"/>
</dbReference>
<feature type="compositionally biased region" description="Basic and acidic residues" evidence="2">
    <location>
        <begin position="578"/>
        <end position="594"/>
    </location>
</feature>
<dbReference type="Pfam" id="PF00397">
    <property type="entry name" value="WW"/>
    <property type="match status" value="1"/>
</dbReference>
<evidence type="ECO:0000313" key="5">
    <source>
        <dbReference type="EMBL" id="KAH3682102.1"/>
    </source>
</evidence>
<organism evidence="5 6">
    <name type="scientific">Wickerhamomyces pijperi</name>
    <name type="common">Yeast</name>
    <name type="synonym">Pichia pijperi</name>
    <dbReference type="NCBI Taxonomy" id="599730"/>
    <lineage>
        <taxon>Eukaryota</taxon>
        <taxon>Fungi</taxon>
        <taxon>Dikarya</taxon>
        <taxon>Ascomycota</taxon>
        <taxon>Saccharomycotina</taxon>
        <taxon>Saccharomycetes</taxon>
        <taxon>Phaffomycetales</taxon>
        <taxon>Wickerhamomycetaceae</taxon>
        <taxon>Wickerhamomyces</taxon>
    </lineage>
</organism>
<evidence type="ECO:0000259" key="3">
    <source>
        <dbReference type="PROSITE" id="PS50020"/>
    </source>
</evidence>
<proteinExistence type="predicted"/>
<dbReference type="AlphaFoldDB" id="A0A9P8Q1H4"/>
<feature type="domain" description="FF" evidence="4">
    <location>
        <begin position="360"/>
        <end position="422"/>
    </location>
</feature>
<dbReference type="Gene3D" id="1.10.10.440">
    <property type="entry name" value="FF domain"/>
    <property type="match status" value="3"/>
</dbReference>
<dbReference type="InterPro" id="IPR036517">
    <property type="entry name" value="FF_domain_sf"/>
</dbReference>
<dbReference type="PROSITE" id="PS51676">
    <property type="entry name" value="FF"/>
    <property type="match status" value="1"/>
</dbReference>
<dbReference type="InterPro" id="IPR036020">
    <property type="entry name" value="WW_dom_sf"/>
</dbReference>
<feature type="domain" description="WW" evidence="3">
    <location>
        <begin position="50"/>
        <end position="70"/>
    </location>
</feature>
<comment type="caution">
    <text evidence="5">The sequence shown here is derived from an EMBL/GenBank/DDBJ whole genome shotgun (WGS) entry which is preliminary data.</text>
</comment>
<dbReference type="InterPro" id="IPR002713">
    <property type="entry name" value="FF_domain"/>
</dbReference>
<dbReference type="SMART" id="SM00456">
    <property type="entry name" value="WW"/>
    <property type="match status" value="2"/>
</dbReference>
<keyword evidence="6" id="KW-1185">Reference proteome</keyword>
<dbReference type="EMBL" id="JAEUBG010003944">
    <property type="protein sequence ID" value="KAH3682102.1"/>
    <property type="molecule type" value="Genomic_DNA"/>
</dbReference>
<dbReference type="CDD" id="cd00201">
    <property type="entry name" value="WW"/>
    <property type="match status" value="2"/>
</dbReference>